<dbReference type="PANTHER" id="PTHR37953:SF1">
    <property type="entry name" value="UPF0127 PROTEIN MJ1496"/>
    <property type="match status" value="1"/>
</dbReference>
<evidence type="ECO:0008006" key="3">
    <source>
        <dbReference type="Google" id="ProtNLM"/>
    </source>
</evidence>
<evidence type="ECO:0000313" key="2">
    <source>
        <dbReference type="EMBL" id="QOV09146.1"/>
    </source>
</evidence>
<accession>A0A871YEF7</accession>
<protein>
    <recommendedName>
        <fullName evidence="3">DUF192 domain-containing protein</fullName>
    </recommendedName>
</protein>
<sequence>MAEKYPLKISILMIVMISAALIIIVALPKGSNESEAIITFQTEVPVTFNCEVADTSAERAAGLMNRETLAQDWGMLFVFDTPQNVSFWMKNTLIPLDIIFIDSAGKVVNIEQADPEPGVADAELIRYCSDSPVKWVLEVNQGLCAENLIIPGTQIIIE</sequence>
<reference evidence="2" key="1">
    <citation type="submission" date="2020-10" db="EMBL/GenBank/DDBJ databases">
        <title>Diverse heliorhodopsins detected via functional metagenomics in peat lake Actinobacteria, Chloroflexi and Archaea.</title>
        <authorList>
            <person name="Chazan A."/>
            <person name="Rozenberg A."/>
            <person name="Tahan R."/>
            <person name="Mannen K."/>
            <person name="Nagata T."/>
            <person name="Yaish S."/>
            <person name="Larom S."/>
            <person name="Kandori H."/>
            <person name="Inoue K."/>
            <person name="Beja O."/>
            <person name="Pushkarev A."/>
        </authorList>
    </citation>
    <scope>NUCLEOTIDE SEQUENCE</scope>
</reference>
<dbReference type="InterPro" id="IPR038695">
    <property type="entry name" value="Saro_0823-like_sf"/>
</dbReference>
<keyword evidence="1" id="KW-0472">Membrane</keyword>
<keyword evidence="1" id="KW-0812">Transmembrane</keyword>
<dbReference type="InterPro" id="IPR003795">
    <property type="entry name" value="DUF192"/>
</dbReference>
<proteinExistence type="predicted"/>
<dbReference type="AlphaFoldDB" id="A0A871YEF7"/>
<evidence type="ECO:0000256" key="1">
    <source>
        <dbReference type="SAM" id="Phobius"/>
    </source>
</evidence>
<organism evidence="2">
    <name type="scientific">uncultured Thermoplasmata archaeon</name>
    <dbReference type="NCBI Taxonomy" id="376542"/>
    <lineage>
        <taxon>Archaea</taxon>
        <taxon>Methanobacteriati</taxon>
        <taxon>Thermoplasmatota</taxon>
        <taxon>Thermoplasmata</taxon>
        <taxon>environmental samples</taxon>
    </lineage>
</organism>
<dbReference type="EMBL" id="MW122884">
    <property type="protein sequence ID" value="QOV09146.1"/>
    <property type="molecule type" value="Genomic_DNA"/>
</dbReference>
<feature type="transmembrane region" description="Helical" evidence="1">
    <location>
        <begin position="7"/>
        <end position="27"/>
    </location>
</feature>
<dbReference type="PANTHER" id="PTHR37953">
    <property type="entry name" value="UPF0127 PROTEIN MJ1496"/>
    <property type="match status" value="1"/>
</dbReference>
<dbReference type="Pfam" id="PF02643">
    <property type="entry name" value="DUF192"/>
    <property type="match status" value="1"/>
</dbReference>
<dbReference type="Gene3D" id="2.60.120.1140">
    <property type="entry name" value="Protein of unknown function DUF192"/>
    <property type="match status" value="1"/>
</dbReference>
<name>A0A871YEF7_9ARCH</name>
<keyword evidence="1" id="KW-1133">Transmembrane helix</keyword>
<gene>
    <name evidence="2" type="ORF">HULAa36F11_00029</name>
</gene>